<dbReference type="EMBL" id="CALNXI010001337">
    <property type="protein sequence ID" value="CAH3165427.1"/>
    <property type="molecule type" value="Genomic_DNA"/>
</dbReference>
<sequence>MKVKDVNRTANIAWSPAPQYPIYLAAGTAAQQLDATFSDGPQKVMKADWSRAMVNKSKKVGNDWKIVSLFLDRVSRCDDRVSSFDDRGSRIQEARYRVGLPNLHAVFVGEINYKHFADSRTGSSAAYKRTLVAGKEELNYNTG</sequence>
<dbReference type="InterPro" id="IPR015943">
    <property type="entry name" value="WD40/YVTN_repeat-like_dom_sf"/>
</dbReference>
<gene>
    <name evidence="1" type="ORF">PEVE_00005311</name>
</gene>
<name>A0ABN8QJQ7_9CNID</name>
<organism evidence="1 2">
    <name type="scientific">Porites evermanni</name>
    <dbReference type="NCBI Taxonomy" id="104178"/>
    <lineage>
        <taxon>Eukaryota</taxon>
        <taxon>Metazoa</taxon>
        <taxon>Cnidaria</taxon>
        <taxon>Anthozoa</taxon>
        <taxon>Hexacorallia</taxon>
        <taxon>Scleractinia</taxon>
        <taxon>Fungiina</taxon>
        <taxon>Poritidae</taxon>
        <taxon>Porites</taxon>
    </lineage>
</organism>
<dbReference type="Gene3D" id="2.130.10.10">
    <property type="entry name" value="YVTN repeat-like/Quinoprotein amine dehydrogenase"/>
    <property type="match status" value="1"/>
</dbReference>
<reference evidence="1 2" key="1">
    <citation type="submission" date="2022-05" db="EMBL/GenBank/DDBJ databases">
        <authorList>
            <consortium name="Genoscope - CEA"/>
            <person name="William W."/>
        </authorList>
    </citation>
    <scope>NUCLEOTIDE SEQUENCE [LARGE SCALE GENOMIC DNA]</scope>
</reference>
<keyword evidence="2" id="KW-1185">Reference proteome</keyword>
<comment type="caution">
    <text evidence="1">The sequence shown here is derived from an EMBL/GenBank/DDBJ whole genome shotgun (WGS) entry which is preliminary data.</text>
</comment>
<proteinExistence type="predicted"/>
<evidence type="ECO:0000313" key="1">
    <source>
        <dbReference type="EMBL" id="CAH3165427.1"/>
    </source>
</evidence>
<evidence type="ECO:0000313" key="2">
    <source>
        <dbReference type="Proteomes" id="UP001159427"/>
    </source>
</evidence>
<dbReference type="Proteomes" id="UP001159427">
    <property type="component" value="Unassembled WGS sequence"/>
</dbReference>
<accession>A0ABN8QJQ7</accession>
<protein>
    <submittedName>
        <fullName evidence="1">Uncharacterized protein</fullName>
    </submittedName>
</protein>